<name>A0ACC2LXG9_PERAE</name>
<evidence type="ECO:0000313" key="2">
    <source>
        <dbReference type="Proteomes" id="UP001234297"/>
    </source>
</evidence>
<evidence type="ECO:0000313" key="1">
    <source>
        <dbReference type="EMBL" id="KAJ8638090.1"/>
    </source>
</evidence>
<proteinExistence type="predicted"/>
<accession>A0ACC2LXG9</accession>
<gene>
    <name evidence="1" type="ORF">MRB53_012357</name>
</gene>
<sequence length="91" mass="10638">MLEYPCFTADLAFADAVFPPLLRRRNIPSEEIQTHDLRICRRSPVHHQFTVHGLIFNNSTLYLFKKDTISCAIIIWCACDLLFTFQGYPLY</sequence>
<keyword evidence="2" id="KW-1185">Reference proteome</keyword>
<dbReference type="EMBL" id="CM056811">
    <property type="protein sequence ID" value="KAJ8638090.1"/>
    <property type="molecule type" value="Genomic_DNA"/>
</dbReference>
<organism evidence="1 2">
    <name type="scientific">Persea americana</name>
    <name type="common">Avocado</name>
    <dbReference type="NCBI Taxonomy" id="3435"/>
    <lineage>
        <taxon>Eukaryota</taxon>
        <taxon>Viridiplantae</taxon>
        <taxon>Streptophyta</taxon>
        <taxon>Embryophyta</taxon>
        <taxon>Tracheophyta</taxon>
        <taxon>Spermatophyta</taxon>
        <taxon>Magnoliopsida</taxon>
        <taxon>Magnoliidae</taxon>
        <taxon>Laurales</taxon>
        <taxon>Lauraceae</taxon>
        <taxon>Persea</taxon>
    </lineage>
</organism>
<comment type="caution">
    <text evidence="1">The sequence shown here is derived from an EMBL/GenBank/DDBJ whole genome shotgun (WGS) entry which is preliminary data.</text>
</comment>
<reference evidence="1 2" key="1">
    <citation type="journal article" date="2022" name="Hortic Res">
        <title>A haplotype resolved chromosomal level avocado genome allows analysis of novel avocado genes.</title>
        <authorList>
            <person name="Nath O."/>
            <person name="Fletcher S.J."/>
            <person name="Hayward A."/>
            <person name="Shaw L.M."/>
            <person name="Masouleh A.K."/>
            <person name="Furtado A."/>
            <person name="Henry R.J."/>
            <person name="Mitter N."/>
        </authorList>
    </citation>
    <scope>NUCLEOTIDE SEQUENCE [LARGE SCALE GENOMIC DNA]</scope>
    <source>
        <strain evidence="2">cv. Hass</strain>
    </source>
</reference>
<dbReference type="Proteomes" id="UP001234297">
    <property type="component" value="Chromosome 3"/>
</dbReference>
<protein>
    <submittedName>
        <fullName evidence="1">Uncharacterized protein</fullName>
    </submittedName>
</protein>